<sequence length="228" mass="25340">MLAVAEVVAVFGLYIYIYIPKQVDLRLCVTQSSAELAIGLYDNFTGYIVRSLEEANSSKTLMYWWAVDGASGSGSGSAGDADTGGTSAGPSKTLDIASVARITRGRIMPICSLQLLSLLTTGFISGYLLRQAAKSLLSQSRGGRGVALSVFTYTRSHEYEQQENNIKKKIKSKFLWVLRERERERARRNKDELCTPVHDSRVYRKIRGNIKSKVADKTPRPLYSPEYV</sequence>
<dbReference type="Proteomes" id="UP000826195">
    <property type="component" value="Unassembled WGS sequence"/>
</dbReference>
<protein>
    <submittedName>
        <fullName evidence="1">Uncharacterized protein</fullName>
    </submittedName>
</protein>
<evidence type="ECO:0000313" key="2">
    <source>
        <dbReference type="Proteomes" id="UP000826195"/>
    </source>
</evidence>
<dbReference type="AlphaFoldDB" id="A0AAV7IFW0"/>
<evidence type="ECO:0000313" key="1">
    <source>
        <dbReference type="EMBL" id="KAH0550071.1"/>
    </source>
</evidence>
<accession>A0AAV7IFW0</accession>
<dbReference type="EMBL" id="JAHXZJ010001864">
    <property type="protein sequence ID" value="KAH0550071.1"/>
    <property type="molecule type" value="Genomic_DNA"/>
</dbReference>
<name>A0AAV7IFW0_COTGL</name>
<gene>
    <name evidence="1" type="ORF">KQX54_017251</name>
</gene>
<keyword evidence="2" id="KW-1185">Reference proteome</keyword>
<reference evidence="1 2" key="1">
    <citation type="journal article" date="2021" name="J. Hered.">
        <title>A chromosome-level genome assembly of the parasitoid wasp, Cotesia glomerata (Hymenoptera: Braconidae).</title>
        <authorList>
            <person name="Pinto B.J."/>
            <person name="Weis J.J."/>
            <person name="Gamble T."/>
            <person name="Ode P.J."/>
            <person name="Paul R."/>
            <person name="Zaspel J.M."/>
        </authorList>
    </citation>
    <scope>NUCLEOTIDE SEQUENCE [LARGE SCALE GENOMIC DNA]</scope>
    <source>
        <strain evidence="1">CgM1</strain>
    </source>
</reference>
<proteinExistence type="predicted"/>
<comment type="caution">
    <text evidence="1">The sequence shown here is derived from an EMBL/GenBank/DDBJ whole genome shotgun (WGS) entry which is preliminary data.</text>
</comment>
<organism evidence="1 2">
    <name type="scientific">Cotesia glomerata</name>
    <name type="common">Lepidopteran parasitic wasp</name>
    <name type="synonym">Apanteles glomeratus</name>
    <dbReference type="NCBI Taxonomy" id="32391"/>
    <lineage>
        <taxon>Eukaryota</taxon>
        <taxon>Metazoa</taxon>
        <taxon>Ecdysozoa</taxon>
        <taxon>Arthropoda</taxon>
        <taxon>Hexapoda</taxon>
        <taxon>Insecta</taxon>
        <taxon>Pterygota</taxon>
        <taxon>Neoptera</taxon>
        <taxon>Endopterygota</taxon>
        <taxon>Hymenoptera</taxon>
        <taxon>Apocrita</taxon>
        <taxon>Ichneumonoidea</taxon>
        <taxon>Braconidae</taxon>
        <taxon>Microgastrinae</taxon>
        <taxon>Cotesia</taxon>
    </lineage>
</organism>